<organism evidence="3 4">
    <name type="scientific">Phytophthora nicotianae P1976</name>
    <dbReference type="NCBI Taxonomy" id="1317066"/>
    <lineage>
        <taxon>Eukaryota</taxon>
        <taxon>Sar</taxon>
        <taxon>Stramenopiles</taxon>
        <taxon>Oomycota</taxon>
        <taxon>Peronosporomycetes</taxon>
        <taxon>Peronosporales</taxon>
        <taxon>Peronosporaceae</taxon>
        <taxon>Phytophthora</taxon>
    </lineage>
</organism>
<evidence type="ECO:0000313" key="4">
    <source>
        <dbReference type="Proteomes" id="UP000028582"/>
    </source>
</evidence>
<protein>
    <recommendedName>
        <fullName evidence="5">Condensation domain-containing protein</fullName>
    </recommendedName>
</protein>
<dbReference type="InterPro" id="IPR050317">
    <property type="entry name" value="Plant_Fungal_Acyltransferase"/>
</dbReference>
<dbReference type="InterPro" id="IPR023213">
    <property type="entry name" value="CAT-like_dom_sf"/>
</dbReference>
<dbReference type="GO" id="GO:0016747">
    <property type="term" value="F:acyltransferase activity, transferring groups other than amino-acyl groups"/>
    <property type="evidence" value="ECO:0007669"/>
    <property type="project" value="TreeGrafter"/>
</dbReference>
<gene>
    <name evidence="3" type="ORF">F444_18440</name>
</gene>
<keyword evidence="1" id="KW-0808">Transferase</keyword>
<reference evidence="3 4" key="1">
    <citation type="submission" date="2013-11" db="EMBL/GenBank/DDBJ databases">
        <title>The Genome Sequence of Phytophthora parasitica P1976.</title>
        <authorList>
            <consortium name="The Broad Institute Genomics Platform"/>
            <person name="Russ C."/>
            <person name="Tyler B."/>
            <person name="Panabieres F."/>
            <person name="Shan W."/>
            <person name="Tripathy S."/>
            <person name="Grunwald N."/>
            <person name="Machado M."/>
            <person name="Johnson C.S."/>
            <person name="Walker B."/>
            <person name="Young S."/>
            <person name="Zeng Q."/>
            <person name="Gargeya S."/>
            <person name="Fitzgerald M."/>
            <person name="Haas B."/>
            <person name="Abouelleil A."/>
            <person name="Allen A.W."/>
            <person name="Alvarado L."/>
            <person name="Arachchi H.M."/>
            <person name="Berlin A.M."/>
            <person name="Chapman S.B."/>
            <person name="Gainer-Dewar J."/>
            <person name="Goldberg J."/>
            <person name="Griggs A."/>
            <person name="Gujja S."/>
            <person name="Hansen M."/>
            <person name="Howarth C."/>
            <person name="Imamovic A."/>
            <person name="Ireland A."/>
            <person name="Larimer J."/>
            <person name="McCowan C."/>
            <person name="Murphy C."/>
            <person name="Pearson M."/>
            <person name="Poon T.W."/>
            <person name="Priest M."/>
            <person name="Roberts A."/>
            <person name="Saif S."/>
            <person name="Shea T."/>
            <person name="Sisk P."/>
            <person name="Sykes S."/>
            <person name="Wortman J."/>
            <person name="Nusbaum C."/>
            <person name="Birren B."/>
        </authorList>
    </citation>
    <scope>NUCLEOTIDE SEQUENCE [LARGE SCALE GENOMIC DNA]</scope>
    <source>
        <strain evidence="3 4">P1976</strain>
    </source>
</reference>
<dbReference type="OrthoDB" id="1862401at2759"/>
<comment type="caution">
    <text evidence="3">The sequence shown here is derived from an EMBL/GenBank/DDBJ whole genome shotgun (WGS) entry which is preliminary data.</text>
</comment>
<evidence type="ECO:0000313" key="3">
    <source>
        <dbReference type="EMBL" id="ETO63930.1"/>
    </source>
</evidence>
<dbReference type="AlphaFoldDB" id="A0A080ZBB9"/>
<dbReference type="PANTHER" id="PTHR31642:SF11">
    <property type="entry name" value="SHIKIMATE O-HYDROXYCINNAMOYLTRANSFERASE"/>
    <property type="match status" value="1"/>
</dbReference>
<accession>A0A080ZBB9</accession>
<keyword evidence="2" id="KW-0012">Acyltransferase</keyword>
<dbReference type="SUPFAM" id="SSF52777">
    <property type="entry name" value="CoA-dependent acyltransferases"/>
    <property type="match status" value="1"/>
</dbReference>
<evidence type="ECO:0008006" key="5">
    <source>
        <dbReference type="Google" id="ProtNLM"/>
    </source>
</evidence>
<dbReference type="Pfam" id="PF02458">
    <property type="entry name" value="Transferase"/>
    <property type="match status" value="1"/>
</dbReference>
<dbReference type="Proteomes" id="UP000028582">
    <property type="component" value="Unassembled WGS sequence"/>
</dbReference>
<dbReference type="Gene3D" id="3.30.559.10">
    <property type="entry name" value="Chloramphenicol acetyltransferase-like domain"/>
    <property type="match status" value="2"/>
</dbReference>
<sequence>MSLRASWHPLQALTKMVSSSTVTATAQFPLQCADESSLQSLQSPVLFGPLDQHSLLAIPLAVVFVYRPNESAVEELIPIDRLRRALERLLDYYPHLTGRIVIDPKDKSPRIEQLGAGARLVSAQCGEPLKSFECIVDDDQPGASPRLVVTNLPDGGNALLPEFDPTEAGAARDAILTVQHTRFACGGVSIALRLRHIVCDAAGFFQLARDLAHLYRGLRALDQGQSIDELSIPSPGIHSLHSDLQMSVEERQEALAINPTLFELASDVQPRTDSSPAPEPVIGRVLRFSSNELARIKADANVHNDKPVSTFCALAAYLWKSIYRARVQQCRIQGMSSDEAALKVPRQFLASLDLRSRGQLDISSRYFPNCVLCPVFSLSAGELLDSPLPIIAAAVRDGVQPLDPSEVQQNLTWLAAQPDKDRVRLRYQGGVMVSQWNKFGMYTHTELDVPPALVGQPFTPISLIDGLIYFMATEDQLNQCTGVTSGSIDVSMALNESAWGILDQDVAFRQHRE</sequence>
<evidence type="ECO:0000256" key="1">
    <source>
        <dbReference type="ARBA" id="ARBA00022679"/>
    </source>
</evidence>
<dbReference type="PANTHER" id="PTHR31642">
    <property type="entry name" value="TRICHOTHECENE 3-O-ACETYLTRANSFERASE"/>
    <property type="match status" value="1"/>
</dbReference>
<name>A0A080ZBB9_PHYNI</name>
<evidence type="ECO:0000256" key="2">
    <source>
        <dbReference type="ARBA" id="ARBA00023315"/>
    </source>
</evidence>
<dbReference type="EMBL" id="ANJA01003358">
    <property type="protein sequence ID" value="ETO63930.1"/>
    <property type="molecule type" value="Genomic_DNA"/>
</dbReference>
<proteinExistence type="predicted"/>